<dbReference type="AlphaFoldDB" id="A0A1I7KRM3"/>
<organism evidence="1 2">
    <name type="scientific">Alicyclobacillus macrosporangiidus</name>
    <dbReference type="NCBI Taxonomy" id="392015"/>
    <lineage>
        <taxon>Bacteria</taxon>
        <taxon>Bacillati</taxon>
        <taxon>Bacillota</taxon>
        <taxon>Bacilli</taxon>
        <taxon>Bacillales</taxon>
        <taxon>Alicyclobacillaceae</taxon>
        <taxon>Alicyclobacillus</taxon>
    </lineage>
</organism>
<proteinExistence type="predicted"/>
<dbReference type="Pfam" id="PF13177">
    <property type="entry name" value="DNA_pol3_delta2"/>
    <property type="match status" value="1"/>
</dbReference>
<dbReference type="Gene3D" id="3.40.50.300">
    <property type="entry name" value="P-loop containing nucleotide triphosphate hydrolases"/>
    <property type="match status" value="1"/>
</dbReference>
<dbReference type="InterPro" id="IPR050238">
    <property type="entry name" value="DNA_Rep/Repair_Clamp_Loader"/>
</dbReference>
<protein>
    <submittedName>
        <fullName evidence="1">DNA polymerase-3 subunit delta</fullName>
    </submittedName>
</protein>
<dbReference type="eggNOG" id="COG0470">
    <property type="taxonomic scope" value="Bacteria"/>
</dbReference>
<name>A0A1I7KRM3_9BACL</name>
<dbReference type="PANTHER" id="PTHR11669:SF8">
    <property type="entry name" value="DNA POLYMERASE III SUBUNIT DELTA"/>
    <property type="match status" value="1"/>
</dbReference>
<dbReference type="EMBL" id="FPBV01000018">
    <property type="protein sequence ID" value="SFV00058.1"/>
    <property type="molecule type" value="Genomic_DNA"/>
</dbReference>
<dbReference type="PANTHER" id="PTHR11669">
    <property type="entry name" value="REPLICATION FACTOR C / DNA POLYMERASE III GAMMA-TAU SUBUNIT"/>
    <property type="match status" value="1"/>
</dbReference>
<evidence type="ECO:0000313" key="1">
    <source>
        <dbReference type="EMBL" id="SFV00058.1"/>
    </source>
</evidence>
<evidence type="ECO:0000313" key="2">
    <source>
        <dbReference type="Proteomes" id="UP000183508"/>
    </source>
</evidence>
<dbReference type="InterPro" id="IPR027417">
    <property type="entry name" value="P-loop_NTPase"/>
</dbReference>
<dbReference type="SUPFAM" id="SSF52540">
    <property type="entry name" value="P-loop containing nucleoside triphosphate hydrolases"/>
    <property type="match status" value="1"/>
</dbReference>
<reference evidence="2" key="1">
    <citation type="submission" date="2016-10" db="EMBL/GenBank/DDBJ databases">
        <authorList>
            <person name="Varghese N."/>
        </authorList>
    </citation>
    <scope>NUCLEOTIDE SEQUENCE [LARGE SCALE GENOMIC DNA]</scope>
    <source>
        <strain evidence="2">DSM 17980</strain>
    </source>
</reference>
<dbReference type="STRING" id="392015.SAMN05421543_11856"/>
<dbReference type="GO" id="GO:0006261">
    <property type="term" value="P:DNA-templated DNA replication"/>
    <property type="evidence" value="ECO:0007669"/>
    <property type="project" value="TreeGrafter"/>
</dbReference>
<keyword evidence="2" id="KW-1185">Reference proteome</keyword>
<dbReference type="Proteomes" id="UP000183508">
    <property type="component" value="Unassembled WGS sequence"/>
</dbReference>
<gene>
    <name evidence="1" type="ORF">SAMN05421543_11856</name>
</gene>
<accession>A0A1I7KRM3</accession>
<sequence>MNTSEAGATRRVAPLSEWPIQTDLLGRLREDIASGRVPHAMLFVGEASQNRRFVNFLSQLLLCTGEPAPCGRCAACAQFESGNHPDLYVLDREGTAVKTGQVEALQERLKLRAHAGGRVVYVVHGVDEMTPVAANRLLKTLEEPWPSVIALLTAGSVRRVLPTVRSRCFLFPLPQAGSAPWDDAMPEERGAEPEGDPWFASLIEPVIQWTEILLKGAEPAVILADRLVRAAEDAEFSDVLYVLAMWLRDLMHTSAGDSRHIRFGEYRAQLKEQSSMTNVAELAKAVAVVLETRVRTRSHVAATLNAERMCVRLQEVFASVYGHRRPL</sequence>
<dbReference type="RefSeq" id="WP_175511546.1">
    <property type="nucleotide sequence ID" value="NZ_FPBV01000018.1"/>
</dbReference>